<dbReference type="Proteomes" id="UP000030754">
    <property type="component" value="Unassembled WGS sequence"/>
</dbReference>
<keyword evidence="2" id="KW-1185">Reference proteome</keyword>
<reference evidence="1" key="1">
    <citation type="submission" date="2013-10" db="EMBL/GenBank/DDBJ databases">
        <title>Genomic analysis of the causative agents of coccidiosis in chickens.</title>
        <authorList>
            <person name="Reid A.J."/>
            <person name="Blake D."/>
            <person name="Billington K."/>
            <person name="Browne H."/>
            <person name="Dunn M."/>
            <person name="Hung S."/>
            <person name="Kawahara F."/>
            <person name="Miranda-Saavedra D."/>
            <person name="Mourier T."/>
            <person name="Nagra H."/>
            <person name="Otto T.D."/>
            <person name="Rawlings N."/>
            <person name="Sanchez A."/>
            <person name="Sanders M."/>
            <person name="Subramaniam C."/>
            <person name="Tay Y."/>
            <person name="Dear P."/>
            <person name="Doerig C."/>
            <person name="Gruber A."/>
            <person name="Parkinson J."/>
            <person name="Shirley M."/>
            <person name="Wan K.L."/>
            <person name="Berriman M."/>
            <person name="Tomley F."/>
            <person name="Pain A."/>
        </authorList>
    </citation>
    <scope>NUCLEOTIDE SEQUENCE [LARGE SCALE GENOMIC DNA]</scope>
    <source>
        <strain evidence="1">Houghton</strain>
    </source>
</reference>
<dbReference type="GeneID" id="25472619"/>
<dbReference type="Pfam" id="PF03645">
    <property type="entry name" value="Tctex-1"/>
    <property type="match status" value="1"/>
</dbReference>
<gene>
    <name evidence="1" type="ORF">ENH_00024490</name>
</gene>
<dbReference type="InterPro" id="IPR005334">
    <property type="entry name" value="Tctex-1-like"/>
</dbReference>
<sequence>MARNSNDPHQQVEDSSCLFLPLSSRFPAKAAEELMKSLLESRLKGETYSADQACQLSKNLAISLRDALTALLRPKYRICITVDLGEDCGQGVRVGCRCLWDKKTDSFASAVYRDTAFFCVATAYAVYHY</sequence>
<dbReference type="InterPro" id="IPR038586">
    <property type="entry name" value="Tctex-1-like_sf"/>
</dbReference>
<dbReference type="EMBL" id="HG723691">
    <property type="protein sequence ID" value="CDJ66601.1"/>
    <property type="molecule type" value="Genomic_DNA"/>
</dbReference>
<dbReference type="PANTHER" id="PTHR21255">
    <property type="entry name" value="T-COMPLEX-ASSOCIATED-TESTIS-EXPRESSED 1/ DYNEIN LIGHT CHAIN"/>
    <property type="match status" value="1"/>
</dbReference>
<dbReference type="GO" id="GO:0007018">
    <property type="term" value="P:microtubule-based movement"/>
    <property type="evidence" value="ECO:0007669"/>
    <property type="project" value="TreeGrafter"/>
</dbReference>
<dbReference type="OrthoDB" id="10260741at2759"/>
<dbReference type="PANTHER" id="PTHR21255:SF7">
    <property type="entry name" value="DYNEIN LIGHT CHAIN TCTEX-TYPE PROTEIN 2B"/>
    <property type="match status" value="1"/>
</dbReference>
<dbReference type="GO" id="GO:0005737">
    <property type="term" value="C:cytoplasm"/>
    <property type="evidence" value="ECO:0007669"/>
    <property type="project" value="TreeGrafter"/>
</dbReference>
<reference evidence="1" key="2">
    <citation type="submission" date="2013-10" db="EMBL/GenBank/DDBJ databases">
        <authorList>
            <person name="Aslett M."/>
        </authorList>
    </citation>
    <scope>NUCLEOTIDE SEQUENCE [LARGE SCALE GENOMIC DNA]</scope>
    <source>
        <strain evidence="1">Houghton</strain>
    </source>
</reference>
<dbReference type="GO" id="GO:0045505">
    <property type="term" value="F:dynein intermediate chain binding"/>
    <property type="evidence" value="ECO:0007669"/>
    <property type="project" value="TreeGrafter"/>
</dbReference>
<evidence type="ECO:0000313" key="2">
    <source>
        <dbReference type="Proteomes" id="UP000030754"/>
    </source>
</evidence>
<organism evidence="1 2">
    <name type="scientific">Eimeria necatrix</name>
    <dbReference type="NCBI Taxonomy" id="51315"/>
    <lineage>
        <taxon>Eukaryota</taxon>
        <taxon>Sar</taxon>
        <taxon>Alveolata</taxon>
        <taxon>Apicomplexa</taxon>
        <taxon>Conoidasida</taxon>
        <taxon>Coccidia</taxon>
        <taxon>Eucoccidiorida</taxon>
        <taxon>Eimeriorina</taxon>
        <taxon>Eimeriidae</taxon>
        <taxon>Eimeria</taxon>
    </lineage>
</organism>
<dbReference type="VEuPathDB" id="ToxoDB:ENH_00024490"/>
<protein>
    <submittedName>
        <fullName evidence="1">Uncharacterized protein</fullName>
    </submittedName>
</protein>
<dbReference type="RefSeq" id="XP_013435068.1">
    <property type="nucleotide sequence ID" value="XM_013579614.1"/>
</dbReference>
<name>U6MRH6_9EIME</name>
<evidence type="ECO:0000313" key="1">
    <source>
        <dbReference type="EMBL" id="CDJ66601.1"/>
    </source>
</evidence>
<dbReference type="Gene3D" id="3.30.1140.40">
    <property type="entry name" value="Tctex-1"/>
    <property type="match status" value="1"/>
</dbReference>
<dbReference type="GO" id="GO:0005868">
    <property type="term" value="C:cytoplasmic dynein complex"/>
    <property type="evidence" value="ECO:0007669"/>
    <property type="project" value="TreeGrafter"/>
</dbReference>
<accession>U6MRH6</accession>
<proteinExistence type="predicted"/>
<dbReference type="CDD" id="cd21459">
    <property type="entry name" value="DLC-like_TCTEX1D2"/>
    <property type="match status" value="1"/>
</dbReference>
<dbReference type="AlphaFoldDB" id="U6MRH6"/>